<evidence type="ECO:0000313" key="1">
    <source>
        <dbReference type="EMBL" id="KAK3064346.1"/>
    </source>
</evidence>
<keyword evidence="2" id="KW-1185">Reference proteome</keyword>
<proteinExistence type="predicted"/>
<sequence>MSSYETEHGIKPEQTQASQTRRPDMSTFFSTLELVDTSNDRQTHFNQHALPLPENVAAVYRNLANAFEMMRDPSGRSGAPAQSAQDGHNELLAQLVQQLMSYADDPPSEVKGVPDTFIEDLDRIPKSKLKKGEDCPICGNAFLDDPYPLVVVLPCHKDHKYDMECIRPWLKVNNTCPLDRKEVWKKKEPPPPVEDDEEEYDDYYA</sequence>
<organism evidence="1 2">
    <name type="scientific">Coniosporium uncinatum</name>
    <dbReference type="NCBI Taxonomy" id="93489"/>
    <lineage>
        <taxon>Eukaryota</taxon>
        <taxon>Fungi</taxon>
        <taxon>Dikarya</taxon>
        <taxon>Ascomycota</taxon>
        <taxon>Pezizomycotina</taxon>
        <taxon>Dothideomycetes</taxon>
        <taxon>Dothideomycetes incertae sedis</taxon>
        <taxon>Coniosporium</taxon>
    </lineage>
</organism>
<dbReference type="EMBL" id="JAWDJW010006539">
    <property type="protein sequence ID" value="KAK3064346.1"/>
    <property type="molecule type" value="Genomic_DNA"/>
</dbReference>
<comment type="caution">
    <text evidence="1">The sequence shown here is derived from an EMBL/GenBank/DDBJ whole genome shotgun (WGS) entry which is preliminary data.</text>
</comment>
<protein>
    <submittedName>
        <fullName evidence="1">Uncharacterized protein</fullName>
    </submittedName>
</protein>
<reference evidence="1" key="1">
    <citation type="submission" date="2024-09" db="EMBL/GenBank/DDBJ databases">
        <title>Black Yeasts Isolated from many extreme environments.</title>
        <authorList>
            <person name="Coleine C."/>
            <person name="Stajich J.E."/>
            <person name="Selbmann L."/>
        </authorList>
    </citation>
    <scope>NUCLEOTIDE SEQUENCE</scope>
    <source>
        <strain evidence="1">CCFEE 5737</strain>
    </source>
</reference>
<dbReference type="Proteomes" id="UP001186974">
    <property type="component" value="Unassembled WGS sequence"/>
</dbReference>
<gene>
    <name evidence="1" type="ORF">LTS18_008034</name>
</gene>
<evidence type="ECO:0000313" key="2">
    <source>
        <dbReference type="Proteomes" id="UP001186974"/>
    </source>
</evidence>
<accession>A0ACC3DAA6</accession>
<name>A0ACC3DAA6_9PEZI</name>